<dbReference type="eggNOG" id="ENOG502S6F0">
    <property type="taxonomic scope" value="Eukaryota"/>
</dbReference>
<evidence type="ECO:0000313" key="1">
    <source>
        <dbReference type="EMBL" id="EGW34273.1"/>
    </source>
</evidence>
<dbReference type="InterPro" id="IPR029196">
    <property type="entry name" value="HAPSTR1-like"/>
</dbReference>
<keyword evidence="2" id="KW-1185">Reference proteome</keyword>
<dbReference type="Pfam" id="PF15251">
    <property type="entry name" value="TAPR1-like"/>
    <property type="match status" value="1"/>
</dbReference>
<dbReference type="PANTHER" id="PTHR38645">
    <property type="entry name" value="CHROMOSOME 9, WHOLE GENOME SHOTGUN SEQUENCE"/>
    <property type="match status" value="1"/>
</dbReference>
<organism evidence="2">
    <name type="scientific">Spathaspora passalidarum (strain NRRL Y-27907 / 11-Y1)</name>
    <dbReference type="NCBI Taxonomy" id="619300"/>
    <lineage>
        <taxon>Eukaryota</taxon>
        <taxon>Fungi</taxon>
        <taxon>Dikarya</taxon>
        <taxon>Ascomycota</taxon>
        <taxon>Saccharomycotina</taxon>
        <taxon>Pichiomycetes</taxon>
        <taxon>Debaryomycetaceae</taxon>
        <taxon>Spathaspora</taxon>
    </lineage>
</organism>
<proteinExistence type="predicted"/>
<dbReference type="OrthoDB" id="21418at2759"/>
<accession>G3AHV9</accession>
<dbReference type="HOGENOM" id="CLU_100331_0_0_1"/>
<dbReference type="InParanoid" id="G3AHV9"/>
<gene>
    <name evidence="1" type="ORF">SPAPADRAFT_59693</name>
</gene>
<evidence type="ECO:0000313" key="2">
    <source>
        <dbReference type="Proteomes" id="UP000000709"/>
    </source>
</evidence>
<sequence>MSEYSEKSNELTAELTNEFKNAAKSIATLYNSSNSNSDSLKSDFTNAARSVASLYKITNNSRDMLFNHGYLSCLDDLLQVISQQGDVENWVLTKRAELLKKDKPDEENTKKEVEKQEISPEQVINIKKEDNKDTSIEDVYSFTFTSDIKPNVHFRPSIPPLSVQHNLKQRQSHMLSKRLEKIQRLTASDEDIQLEKLKLLQLQSSQESPPKKKKKI</sequence>
<dbReference type="Proteomes" id="UP000000709">
    <property type="component" value="Unassembled WGS sequence"/>
</dbReference>
<name>G3AHV9_SPAPN</name>
<dbReference type="PANTHER" id="PTHR38645:SF1">
    <property type="entry name" value="YALI0F12243P"/>
    <property type="match status" value="1"/>
</dbReference>
<dbReference type="EMBL" id="GL996500">
    <property type="protein sequence ID" value="EGW34273.1"/>
    <property type="molecule type" value="Genomic_DNA"/>
</dbReference>
<protein>
    <submittedName>
        <fullName evidence="1">Uncharacterized protein</fullName>
    </submittedName>
</protein>
<dbReference type="GeneID" id="18873033"/>
<dbReference type="AlphaFoldDB" id="G3AHV9"/>
<dbReference type="RefSeq" id="XP_007373857.1">
    <property type="nucleotide sequence ID" value="XM_007373795.1"/>
</dbReference>
<dbReference type="FunCoup" id="G3AHV9">
    <property type="interactions" value="13"/>
</dbReference>
<reference evidence="1 2" key="1">
    <citation type="journal article" date="2011" name="Proc. Natl. Acad. Sci. U.S.A.">
        <title>Comparative genomics of xylose-fermenting fungi for enhanced biofuel production.</title>
        <authorList>
            <person name="Wohlbach D.J."/>
            <person name="Kuo A."/>
            <person name="Sato T.K."/>
            <person name="Potts K.M."/>
            <person name="Salamov A.A."/>
            <person name="LaButti K.M."/>
            <person name="Sun H."/>
            <person name="Clum A."/>
            <person name="Pangilinan J.L."/>
            <person name="Lindquist E.A."/>
            <person name="Lucas S."/>
            <person name="Lapidus A."/>
            <person name="Jin M."/>
            <person name="Gunawan C."/>
            <person name="Balan V."/>
            <person name="Dale B.E."/>
            <person name="Jeffries T.W."/>
            <person name="Zinkel R."/>
            <person name="Barry K.W."/>
            <person name="Grigoriev I.V."/>
            <person name="Gasch A.P."/>
        </authorList>
    </citation>
    <scope>NUCLEOTIDE SEQUENCE [LARGE SCALE GENOMIC DNA]</scope>
    <source>
        <strain evidence="2">NRRL Y-27907 / 11-Y1</strain>
    </source>
</reference>
<dbReference type="KEGG" id="spaa:SPAPADRAFT_59693"/>
<dbReference type="OMA" id="SMHKGYL"/>